<dbReference type="AlphaFoldDB" id="A0A2Z4FMW8"/>
<name>A0A2Z4FMW8_9DELT</name>
<accession>A0A2Z4FMW8</accession>
<dbReference type="InterPro" id="IPR036983">
    <property type="entry name" value="AIM24_sf"/>
</dbReference>
<organism evidence="1 2">
    <name type="scientific">Bradymonas sediminis</name>
    <dbReference type="NCBI Taxonomy" id="1548548"/>
    <lineage>
        <taxon>Bacteria</taxon>
        <taxon>Deltaproteobacteria</taxon>
        <taxon>Bradymonadales</taxon>
        <taxon>Bradymonadaceae</taxon>
        <taxon>Bradymonas</taxon>
    </lineage>
</organism>
<dbReference type="Gene3D" id="3.60.160.10">
    <property type="entry name" value="Mitochondrial biogenesis AIM24"/>
    <property type="match status" value="1"/>
</dbReference>
<dbReference type="RefSeq" id="WP_111335620.1">
    <property type="nucleotide sequence ID" value="NZ_CP030032.1"/>
</dbReference>
<gene>
    <name evidence="1" type="ORF">DN745_13455</name>
</gene>
<dbReference type="PANTHER" id="PTHR43657">
    <property type="entry name" value="TRYPTOPHAN RNA-BINDING ATTENUATOR PROTEIN-LIKE PROTEIN"/>
    <property type="match status" value="1"/>
</dbReference>
<evidence type="ECO:0000313" key="1">
    <source>
        <dbReference type="EMBL" id="AWV90283.1"/>
    </source>
</evidence>
<dbReference type="SUPFAM" id="SSF51219">
    <property type="entry name" value="TRAP-like"/>
    <property type="match status" value="1"/>
</dbReference>
<dbReference type="KEGG" id="bsed:DN745_13455"/>
<dbReference type="OrthoDB" id="9779518at2"/>
<proteinExistence type="predicted"/>
<dbReference type="Proteomes" id="UP000249799">
    <property type="component" value="Chromosome"/>
</dbReference>
<dbReference type="Pfam" id="PF01987">
    <property type="entry name" value="AIM24"/>
    <property type="match status" value="1"/>
</dbReference>
<dbReference type="NCBIfam" id="TIGR00266">
    <property type="entry name" value="TIGR00266 family protein"/>
    <property type="match status" value="1"/>
</dbReference>
<keyword evidence="2" id="KW-1185">Reference proteome</keyword>
<dbReference type="PANTHER" id="PTHR43657:SF1">
    <property type="entry name" value="ALTERED INHERITANCE OF MITOCHONDRIA PROTEIN 24, MITOCHONDRIAL"/>
    <property type="match status" value="1"/>
</dbReference>
<dbReference type="InterPro" id="IPR002838">
    <property type="entry name" value="AIM24"/>
</dbReference>
<evidence type="ECO:0000313" key="2">
    <source>
        <dbReference type="Proteomes" id="UP000249799"/>
    </source>
</evidence>
<dbReference type="EMBL" id="CP030032">
    <property type="protein sequence ID" value="AWV90283.1"/>
    <property type="molecule type" value="Genomic_DNA"/>
</dbReference>
<dbReference type="InterPro" id="IPR016031">
    <property type="entry name" value="Trp_RNA-bd_attenuator-like_dom"/>
</dbReference>
<reference evidence="1 2" key="1">
    <citation type="submission" date="2018-06" db="EMBL/GenBank/DDBJ databases">
        <title>Lujinxingia sediminis gen. nov. sp. nov., a new facultative anaerobic member of the class Deltaproteobacteria, and proposal of Lujinxingaceae fam. nov.</title>
        <authorList>
            <person name="Guo L.-Y."/>
            <person name="Li C.-M."/>
            <person name="Wang S."/>
            <person name="Du Z.-J."/>
        </authorList>
    </citation>
    <scope>NUCLEOTIDE SEQUENCE [LARGE SCALE GENOMIC DNA]</scope>
    <source>
        <strain evidence="1 2">FA350</strain>
    </source>
</reference>
<sequence>MKYEILSNPNFAIAKILFEQIGEQLVVEASAMVAKSTDLQMKTGMRGGLMGAAKRKLLGGESLFQNTFTATTAGETLWVAPPGEGDMISFDMDGSEPVFMSSDNFVASGPNVELDTKWQGGKGFFSGTSVFMLRADGIGPLFVGSYGGIHAIQVGPEGYIVDNNHIVAFTGGLDYQIRTVGGLKSFFGGGEGYVCEFRGQGTLWVSTRSADALAKFVHPFRQTKSN</sequence>
<protein>
    <submittedName>
        <fullName evidence="1">TIGR00266 family protein</fullName>
    </submittedName>
</protein>